<dbReference type="Proteomes" id="UP001610446">
    <property type="component" value="Unassembled WGS sequence"/>
</dbReference>
<dbReference type="SUPFAM" id="SSF57701">
    <property type="entry name" value="Zn2/Cys6 DNA-binding domain"/>
    <property type="match status" value="1"/>
</dbReference>
<name>A0ABR4KYF9_9EURO</name>
<dbReference type="InterPro" id="IPR050613">
    <property type="entry name" value="Sec_Metabolite_Reg"/>
</dbReference>
<keyword evidence="2" id="KW-0805">Transcription regulation</keyword>
<dbReference type="CDD" id="cd12148">
    <property type="entry name" value="fungal_TF_MHR"/>
    <property type="match status" value="1"/>
</dbReference>
<feature type="domain" description="Zn(2)-C6 fungal-type" evidence="7">
    <location>
        <begin position="13"/>
        <end position="44"/>
    </location>
</feature>
<evidence type="ECO:0000313" key="8">
    <source>
        <dbReference type="EMBL" id="KAL2857315.1"/>
    </source>
</evidence>
<keyword evidence="6" id="KW-0812">Transmembrane</keyword>
<evidence type="ECO:0000259" key="7">
    <source>
        <dbReference type="PROSITE" id="PS50048"/>
    </source>
</evidence>
<sequence length="671" mass="75795">MNRWRNSQRLPLRCTECARRRVRCDKKAPCSQCVAKSRAHLCTREVVRIRGKLAVASPIEEDSSDIARENSKLRDRVSELELAFMLSLSHSTETPPSQCSRTFEDHAVHERMGAILADWNLGMVSHRPSSSEHLSHNSITPLNFVQRLPNQSASTYILRYSLETLGWVHCAVRADQFMEEHQAFQESRATRNGTMHADHGWMAVYLSLLVVGLFFMGPTEVMLLDLEDILVSSDTQELCEHWYKCVFSQLELSNAMAMPRLSTVQVAAILTLCNSHFGETFRESNMASVAINTARALNMHWLGTESSYCKEYFDSMAEWKTREDRDLGRRLWWSLTISDWLATTRRRPPSIHPASFNSEISMGHSDRNIILNQPLVTENERLFSPLLHHVALSRLARHVYAYTQTPRKSPAALARFFHELRELEDEFLSEVEGLATVFTCNAGDSQSVPVWLAGQRAHYCCTLNFIRLSVAQVLLQPSLPSLPLIYEIGAQAMEAAMGIVQLGNVPEVYGLIWIFNSAMIAAGVFLCLNVLVSGPGRDSNRSLDRQEAVRICIEVLLRRAHKTKICRYGERVLNWLLELDSARQKGEISSAGIIRAIINTASTTDHNASLMSTVDPPQTVTAFPHVYSRNWENGVCQRAFDEPEIPFEALGSGDWDFDWMLNSIISLAVPS</sequence>
<keyword evidence="5" id="KW-0539">Nucleus</keyword>
<dbReference type="InterPro" id="IPR031760">
    <property type="entry name" value="Cep3_C"/>
</dbReference>
<dbReference type="PROSITE" id="PS50048">
    <property type="entry name" value="ZN2_CY6_FUNGAL_2"/>
    <property type="match status" value="1"/>
</dbReference>
<keyword evidence="6" id="KW-0472">Membrane</keyword>
<dbReference type="Gene3D" id="4.10.240.10">
    <property type="entry name" value="Zn(2)-C6 fungal-type DNA-binding domain"/>
    <property type="match status" value="1"/>
</dbReference>
<evidence type="ECO:0000256" key="5">
    <source>
        <dbReference type="ARBA" id="ARBA00023242"/>
    </source>
</evidence>
<dbReference type="SMART" id="SM00066">
    <property type="entry name" value="GAL4"/>
    <property type="match status" value="1"/>
</dbReference>
<evidence type="ECO:0000256" key="1">
    <source>
        <dbReference type="ARBA" id="ARBA00004123"/>
    </source>
</evidence>
<comment type="subcellular location">
    <subcellularLocation>
        <location evidence="1">Nucleus</location>
    </subcellularLocation>
</comment>
<feature type="transmembrane region" description="Helical" evidence="6">
    <location>
        <begin position="511"/>
        <end position="532"/>
    </location>
</feature>
<comment type="caution">
    <text evidence="8">The sequence shown here is derived from an EMBL/GenBank/DDBJ whole genome shotgun (WGS) entry which is preliminary data.</text>
</comment>
<gene>
    <name evidence="8" type="ORF">BJY01DRAFT_242387</name>
</gene>
<dbReference type="Pfam" id="PF16846">
    <property type="entry name" value="Cep3"/>
    <property type="match status" value="1"/>
</dbReference>
<keyword evidence="4" id="KW-0804">Transcription</keyword>
<evidence type="ECO:0000256" key="2">
    <source>
        <dbReference type="ARBA" id="ARBA00023015"/>
    </source>
</evidence>
<dbReference type="EMBL" id="JBFXLU010000004">
    <property type="protein sequence ID" value="KAL2857315.1"/>
    <property type="molecule type" value="Genomic_DNA"/>
</dbReference>
<dbReference type="InterPro" id="IPR036864">
    <property type="entry name" value="Zn2-C6_fun-type_DNA-bd_sf"/>
</dbReference>
<keyword evidence="9" id="KW-1185">Reference proteome</keyword>
<reference evidence="8 9" key="1">
    <citation type="submission" date="2024-07" db="EMBL/GenBank/DDBJ databases">
        <title>Section-level genome sequencing and comparative genomics of Aspergillus sections Usti and Cavernicolus.</title>
        <authorList>
            <consortium name="Lawrence Berkeley National Laboratory"/>
            <person name="Nybo J.L."/>
            <person name="Vesth T.C."/>
            <person name="Theobald S."/>
            <person name="Frisvad J.C."/>
            <person name="Larsen T.O."/>
            <person name="Kjaerboelling I."/>
            <person name="Rothschild-Mancinelli K."/>
            <person name="Lyhne E.K."/>
            <person name="Kogle M.E."/>
            <person name="Barry K."/>
            <person name="Clum A."/>
            <person name="Na H."/>
            <person name="Ledsgaard L."/>
            <person name="Lin J."/>
            <person name="Lipzen A."/>
            <person name="Kuo A."/>
            <person name="Riley R."/>
            <person name="Mondo S."/>
            <person name="Labutti K."/>
            <person name="Haridas S."/>
            <person name="Pangalinan J."/>
            <person name="Salamov A.A."/>
            <person name="Simmons B.A."/>
            <person name="Magnuson J.K."/>
            <person name="Chen J."/>
            <person name="Drula E."/>
            <person name="Henrissat B."/>
            <person name="Wiebenga A."/>
            <person name="Lubbers R.J."/>
            <person name="Gomes A.C."/>
            <person name="Makela M.R."/>
            <person name="Stajich J."/>
            <person name="Grigoriev I.V."/>
            <person name="Mortensen U.H."/>
            <person name="De Vries R.P."/>
            <person name="Baker S.E."/>
            <person name="Andersen M.R."/>
        </authorList>
    </citation>
    <scope>NUCLEOTIDE SEQUENCE [LARGE SCALE GENOMIC DNA]</scope>
    <source>
        <strain evidence="8 9">CBS 123904</strain>
    </source>
</reference>
<proteinExistence type="predicted"/>
<keyword evidence="3" id="KW-0238">DNA-binding</keyword>
<dbReference type="InterPro" id="IPR001138">
    <property type="entry name" value="Zn2Cys6_DnaBD"/>
</dbReference>
<feature type="transmembrane region" description="Helical" evidence="6">
    <location>
        <begin position="200"/>
        <end position="217"/>
    </location>
</feature>
<protein>
    <recommendedName>
        <fullName evidence="7">Zn(2)-C6 fungal-type domain-containing protein</fullName>
    </recommendedName>
</protein>
<dbReference type="PANTHER" id="PTHR31001:SF76">
    <property type="entry name" value="ZN(2)-C6 FUNGAL-TYPE DOMAIN-CONTAINING PROTEIN"/>
    <property type="match status" value="1"/>
</dbReference>
<accession>A0ABR4KYF9</accession>
<dbReference type="PANTHER" id="PTHR31001">
    <property type="entry name" value="UNCHARACTERIZED TRANSCRIPTIONAL REGULATORY PROTEIN"/>
    <property type="match status" value="1"/>
</dbReference>
<organism evidence="8 9">
    <name type="scientific">Aspergillus pseudoustus</name>
    <dbReference type="NCBI Taxonomy" id="1810923"/>
    <lineage>
        <taxon>Eukaryota</taxon>
        <taxon>Fungi</taxon>
        <taxon>Dikarya</taxon>
        <taxon>Ascomycota</taxon>
        <taxon>Pezizomycotina</taxon>
        <taxon>Eurotiomycetes</taxon>
        <taxon>Eurotiomycetidae</taxon>
        <taxon>Eurotiales</taxon>
        <taxon>Aspergillaceae</taxon>
        <taxon>Aspergillus</taxon>
        <taxon>Aspergillus subgen. Nidulantes</taxon>
    </lineage>
</organism>
<evidence type="ECO:0000256" key="4">
    <source>
        <dbReference type="ARBA" id="ARBA00023163"/>
    </source>
</evidence>
<evidence type="ECO:0000313" key="9">
    <source>
        <dbReference type="Proteomes" id="UP001610446"/>
    </source>
</evidence>
<evidence type="ECO:0000256" key="3">
    <source>
        <dbReference type="ARBA" id="ARBA00023125"/>
    </source>
</evidence>
<evidence type="ECO:0000256" key="6">
    <source>
        <dbReference type="SAM" id="Phobius"/>
    </source>
</evidence>
<keyword evidence="6" id="KW-1133">Transmembrane helix</keyword>